<reference evidence="1" key="2">
    <citation type="submission" date="2022-06" db="UniProtKB">
        <authorList>
            <consortium name="EnsemblMetazoa"/>
        </authorList>
    </citation>
    <scope>IDENTIFICATION</scope>
    <source>
        <strain evidence="1">DF5081</strain>
    </source>
</reference>
<dbReference type="AlphaFoldDB" id="A0A8R1DEN2"/>
<evidence type="ECO:0000313" key="2">
    <source>
        <dbReference type="Proteomes" id="UP000005237"/>
    </source>
</evidence>
<dbReference type="EnsemblMetazoa" id="CJA00493.1">
    <property type="protein sequence ID" value="CJA00493.1"/>
    <property type="gene ID" value="WBGene00119697"/>
</dbReference>
<sequence>MSTEPDQPKSPLFTAIDKNETEKALELLKNGEQAAEKDVSGMGVLAAAAYRGNLTIVEKAIELGCDVNEKTRDTLYTPLMFAGLSGKKWLSGVSKPVISKPSVFFEKFLHGTQTSAKLQPSSSQTAAK</sequence>
<accession>A0A8R1DEN2</accession>
<evidence type="ECO:0000313" key="1">
    <source>
        <dbReference type="EnsemblMetazoa" id="CJA00493.1"/>
    </source>
</evidence>
<name>A0A8R1DEN2_CAEJA</name>
<organism evidence="1 2">
    <name type="scientific">Caenorhabditis japonica</name>
    <dbReference type="NCBI Taxonomy" id="281687"/>
    <lineage>
        <taxon>Eukaryota</taxon>
        <taxon>Metazoa</taxon>
        <taxon>Ecdysozoa</taxon>
        <taxon>Nematoda</taxon>
        <taxon>Chromadorea</taxon>
        <taxon>Rhabditida</taxon>
        <taxon>Rhabditina</taxon>
        <taxon>Rhabditomorpha</taxon>
        <taxon>Rhabditoidea</taxon>
        <taxon>Rhabditidae</taxon>
        <taxon>Peloderinae</taxon>
        <taxon>Caenorhabditis</taxon>
    </lineage>
</organism>
<proteinExistence type="predicted"/>
<protein>
    <submittedName>
        <fullName evidence="1">ANK_REP_REGION domain-containing protein</fullName>
    </submittedName>
</protein>
<dbReference type="SUPFAM" id="SSF48403">
    <property type="entry name" value="Ankyrin repeat"/>
    <property type="match status" value="1"/>
</dbReference>
<dbReference type="Proteomes" id="UP000005237">
    <property type="component" value="Unassembled WGS sequence"/>
</dbReference>
<keyword evidence="2" id="KW-1185">Reference proteome</keyword>
<reference evidence="2" key="1">
    <citation type="submission" date="2010-08" db="EMBL/GenBank/DDBJ databases">
        <authorList>
            <consortium name="Caenorhabditis japonica Sequencing Consortium"/>
            <person name="Wilson R.K."/>
        </authorList>
    </citation>
    <scope>NUCLEOTIDE SEQUENCE [LARGE SCALE GENOMIC DNA]</scope>
    <source>
        <strain evidence="2">DF5081</strain>
    </source>
</reference>
<dbReference type="Gene3D" id="1.25.40.20">
    <property type="entry name" value="Ankyrin repeat-containing domain"/>
    <property type="match status" value="1"/>
</dbReference>
<dbReference type="InterPro" id="IPR036770">
    <property type="entry name" value="Ankyrin_rpt-contain_sf"/>
</dbReference>